<accession>A0A9P5MW65</accession>
<evidence type="ECO:0000313" key="3">
    <source>
        <dbReference type="EMBL" id="KAF8480245.1"/>
    </source>
</evidence>
<keyword evidence="2" id="KW-1133">Transmembrane helix</keyword>
<evidence type="ECO:0000256" key="1">
    <source>
        <dbReference type="SAM" id="MobiDB-lite"/>
    </source>
</evidence>
<dbReference type="EMBL" id="WHVB01000008">
    <property type="protein sequence ID" value="KAF8480245.1"/>
    <property type="molecule type" value="Genomic_DNA"/>
</dbReference>
<organism evidence="3 4">
    <name type="scientific">Russula ochroleuca</name>
    <dbReference type="NCBI Taxonomy" id="152965"/>
    <lineage>
        <taxon>Eukaryota</taxon>
        <taxon>Fungi</taxon>
        <taxon>Dikarya</taxon>
        <taxon>Basidiomycota</taxon>
        <taxon>Agaricomycotina</taxon>
        <taxon>Agaricomycetes</taxon>
        <taxon>Russulales</taxon>
        <taxon>Russulaceae</taxon>
        <taxon>Russula</taxon>
    </lineage>
</organism>
<evidence type="ECO:0000313" key="4">
    <source>
        <dbReference type="Proteomes" id="UP000759537"/>
    </source>
</evidence>
<proteinExistence type="predicted"/>
<keyword evidence="2" id="KW-0472">Membrane</keyword>
<name>A0A9P5MW65_9AGAM</name>
<comment type="caution">
    <text evidence="3">The sequence shown here is derived from an EMBL/GenBank/DDBJ whole genome shotgun (WGS) entry which is preliminary data.</text>
</comment>
<keyword evidence="2" id="KW-0812">Transmembrane</keyword>
<dbReference type="AlphaFoldDB" id="A0A9P5MW65"/>
<sequence length="145" mass="16569">MTLNYLLSFLASPIPLNYFTLVWTLFFLQLHNIYAIQIGSLTKLFDCMRVEVKAVKRRSQGRHEGQRETRVQLDAQNTPKRGIGTFPSSRSTQKDRVETDRFSATHVPRPRGFINECSGIICTAMSTRGRCRHIVPCGNHLDAMK</sequence>
<reference evidence="3" key="1">
    <citation type="submission" date="2019-10" db="EMBL/GenBank/DDBJ databases">
        <authorList>
            <consortium name="DOE Joint Genome Institute"/>
            <person name="Kuo A."/>
            <person name="Miyauchi S."/>
            <person name="Kiss E."/>
            <person name="Drula E."/>
            <person name="Kohler A."/>
            <person name="Sanchez-Garcia M."/>
            <person name="Andreopoulos B."/>
            <person name="Barry K.W."/>
            <person name="Bonito G."/>
            <person name="Buee M."/>
            <person name="Carver A."/>
            <person name="Chen C."/>
            <person name="Cichocki N."/>
            <person name="Clum A."/>
            <person name="Culley D."/>
            <person name="Crous P.W."/>
            <person name="Fauchery L."/>
            <person name="Girlanda M."/>
            <person name="Hayes R."/>
            <person name="Keri Z."/>
            <person name="LaButti K."/>
            <person name="Lipzen A."/>
            <person name="Lombard V."/>
            <person name="Magnuson J."/>
            <person name="Maillard F."/>
            <person name="Morin E."/>
            <person name="Murat C."/>
            <person name="Nolan M."/>
            <person name="Ohm R."/>
            <person name="Pangilinan J."/>
            <person name="Pereira M."/>
            <person name="Perotto S."/>
            <person name="Peter M."/>
            <person name="Riley R."/>
            <person name="Sitrit Y."/>
            <person name="Stielow B."/>
            <person name="Szollosi G."/>
            <person name="Zifcakova L."/>
            <person name="Stursova M."/>
            <person name="Spatafora J.W."/>
            <person name="Tedersoo L."/>
            <person name="Vaario L.-M."/>
            <person name="Yamada A."/>
            <person name="Yan M."/>
            <person name="Wang P."/>
            <person name="Xu J."/>
            <person name="Bruns T."/>
            <person name="Baldrian P."/>
            <person name="Vilgalys R."/>
            <person name="Henrissat B."/>
            <person name="Grigoriev I.V."/>
            <person name="Hibbett D."/>
            <person name="Nagy L.G."/>
            <person name="Martin F.M."/>
        </authorList>
    </citation>
    <scope>NUCLEOTIDE SEQUENCE</scope>
    <source>
        <strain evidence="3">Prilba</strain>
    </source>
</reference>
<feature type="compositionally biased region" description="Basic and acidic residues" evidence="1">
    <location>
        <begin position="92"/>
        <end position="101"/>
    </location>
</feature>
<protein>
    <submittedName>
        <fullName evidence="3">Uncharacterized protein</fullName>
    </submittedName>
</protein>
<dbReference type="Proteomes" id="UP000759537">
    <property type="component" value="Unassembled WGS sequence"/>
</dbReference>
<gene>
    <name evidence="3" type="ORF">DFH94DRAFT_467175</name>
</gene>
<evidence type="ECO:0000256" key="2">
    <source>
        <dbReference type="SAM" id="Phobius"/>
    </source>
</evidence>
<reference evidence="3" key="2">
    <citation type="journal article" date="2020" name="Nat. Commun.">
        <title>Large-scale genome sequencing of mycorrhizal fungi provides insights into the early evolution of symbiotic traits.</title>
        <authorList>
            <person name="Miyauchi S."/>
            <person name="Kiss E."/>
            <person name="Kuo A."/>
            <person name="Drula E."/>
            <person name="Kohler A."/>
            <person name="Sanchez-Garcia M."/>
            <person name="Morin E."/>
            <person name="Andreopoulos B."/>
            <person name="Barry K.W."/>
            <person name="Bonito G."/>
            <person name="Buee M."/>
            <person name="Carver A."/>
            <person name="Chen C."/>
            <person name="Cichocki N."/>
            <person name="Clum A."/>
            <person name="Culley D."/>
            <person name="Crous P.W."/>
            <person name="Fauchery L."/>
            <person name="Girlanda M."/>
            <person name="Hayes R.D."/>
            <person name="Keri Z."/>
            <person name="LaButti K."/>
            <person name="Lipzen A."/>
            <person name="Lombard V."/>
            <person name="Magnuson J."/>
            <person name="Maillard F."/>
            <person name="Murat C."/>
            <person name="Nolan M."/>
            <person name="Ohm R.A."/>
            <person name="Pangilinan J."/>
            <person name="Pereira M.F."/>
            <person name="Perotto S."/>
            <person name="Peter M."/>
            <person name="Pfister S."/>
            <person name="Riley R."/>
            <person name="Sitrit Y."/>
            <person name="Stielow J.B."/>
            <person name="Szollosi G."/>
            <person name="Zifcakova L."/>
            <person name="Stursova M."/>
            <person name="Spatafora J.W."/>
            <person name="Tedersoo L."/>
            <person name="Vaario L.M."/>
            <person name="Yamada A."/>
            <person name="Yan M."/>
            <person name="Wang P."/>
            <person name="Xu J."/>
            <person name="Bruns T."/>
            <person name="Baldrian P."/>
            <person name="Vilgalys R."/>
            <person name="Dunand C."/>
            <person name="Henrissat B."/>
            <person name="Grigoriev I.V."/>
            <person name="Hibbett D."/>
            <person name="Nagy L.G."/>
            <person name="Martin F.M."/>
        </authorList>
    </citation>
    <scope>NUCLEOTIDE SEQUENCE</scope>
    <source>
        <strain evidence="3">Prilba</strain>
    </source>
</reference>
<keyword evidence="4" id="KW-1185">Reference proteome</keyword>
<feature type="transmembrane region" description="Helical" evidence="2">
    <location>
        <begin position="6"/>
        <end position="28"/>
    </location>
</feature>
<feature type="region of interest" description="Disordered" evidence="1">
    <location>
        <begin position="78"/>
        <end position="101"/>
    </location>
</feature>